<evidence type="ECO:0000313" key="4">
    <source>
        <dbReference type="Proteomes" id="UP001327560"/>
    </source>
</evidence>
<dbReference type="Gene3D" id="3.90.70.10">
    <property type="entry name" value="Cysteine proteinases"/>
    <property type="match status" value="1"/>
</dbReference>
<keyword evidence="3" id="KW-0645">Protease</keyword>
<dbReference type="Proteomes" id="UP001327560">
    <property type="component" value="Chromosome 6"/>
</dbReference>
<organism evidence="3 4">
    <name type="scientific">Canna indica</name>
    <name type="common">Indian-shot</name>
    <dbReference type="NCBI Taxonomy" id="4628"/>
    <lineage>
        <taxon>Eukaryota</taxon>
        <taxon>Viridiplantae</taxon>
        <taxon>Streptophyta</taxon>
        <taxon>Embryophyta</taxon>
        <taxon>Tracheophyta</taxon>
        <taxon>Spermatophyta</taxon>
        <taxon>Magnoliopsida</taxon>
        <taxon>Liliopsida</taxon>
        <taxon>Zingiberales</taxon>
        <taxon>Cannaceae</taxon>
        <taxon>Canna</taxon>
    </lineage>
</organism>
<dbReference type="Pfam" id="PF00112">
    <property type="entry name" value="Peptidase_C1"/>
    <property type="match status" value="1"/>
</dbReference>
<dbReference type="InterPro" id="IPR000668">
    <property type="entry name" value="Peptidase_C1A_C"/>
</dbReference>
<dbReference type="GO" id="GO:0008234">
    <property type="term" value="F:cysteine-type peptidase activity"/>
    <property type="evidence" value="ECO:0007669"/>
    <property type="project" value="InterPro"/>
</dbReference>
<keyword evidence="4" id="KW-1185">Reference proteome</keyword>
<gene>
    <name evidence="3" type="ORF">Cni_G20116</name>
</gene>
<dbReference type="EMBL" id="CP136895">
    <property type="protein sequence ID" value="WOL11354.1"/>
    <property type="molecule type" value="Genomic_DNA"/>
</dbReference>
<evidence type="ECO:0000313" key="3">
    <source>
        <dbReference type="EMBL" id="WOL11354.1"/>
    </source>
</evidence>
<dbReference type="PANTHER" id="PTHR12411">
    <property type="entry name" value="CYSTEINE PROTEASE FAMILY C1-RELATED"/>
    <property type="match status" value="1"/>
</dbReference>
<accession>A0AAQ3QHH7</accession>
<sequence>MTFRYENITATPVSMDWRTKGIVTPVKEQGQCATEGITKLTTSKLISLSEKELVDYDVHGEDQGCNDGLMDDAFEFIIKNKGLTAESNYPYKATDGTCNTQKSSPVLSHMGRRRRRWRRWRWRRWRRRRWWRRRRRRRRRRRN</sequence>
<proteinExistence type="inferred from homology"/>
<dbReference type="GO" id="GO:0006508">
    <property type="term" value="P:proteolysis"/>
    <property type="evidence" value="ECO:0007669"/>
    <property type="project" value="UniProtKB-KW"/>
</dbReference>
<evidence type="ECO:0000256" key="1">
    <source>
        <dbReference type="ARBA" id="ARBA00008455"/>
    </source>
</evidence>
<protein>
    <submittedName>
        <fullName evidence="3">Cysteine protease 1</fullName>
    </submittedName>
</protein>
<keyword evidence="3" id="KW-0378">Hydrolase</keyword>
<dbReference type="InterPro" id="IPR038765">
    <property type="entry name" value="Papain-like_cys_pep_sf"/>
</dbReference>
<name>A0AAQ3QHH7_9LILI</name>
<evidence type="ECO:0000259" key="2">
    <source>
        <dbReference type="SMART" id="SM00645"/>
    </source>
</evidence>
<feature type="domain" description="Peptidase C1A papain C-terminal" evidence="2">
    <location>
        <begin position="11"/>
        <end position="130"/>
    </location>
</feature>
<comment type="similarity">
    <text evidence="1">Belongs to the peptidase C1 family.</text>
</comment>
<dbReference type="InterPro" id="IPR013128">
    <property type="entry name" value="Peptidase_C1A"/>
</dbReference>
<dbReference type="SUPFAM" id="SSF54001">
    <property type="entry name" value="Cysteine proteinases"/>
    <property type="match status" value="1"/>
</dbReference>
<dbReference type="SMART" id="SM00645">
    <property type="entry name" value="Pept_C1"/>
    <property type="match status" value="1"/>
</dbReference>
<dbReference type="AlphaFoldDB" id="A0AAQ3QHH7"/>
<reference evidence="3 4" key="1">
    <citation type="submission" date="2023-10" db="EMBL/GenBank/DDBJ databases">
        <title>Chromosome-scale genome assembly provides insights into flower coloration mechanisms of Canna indica.</title>
        <authorList>
            <person name="Li C."/>
        </authorList>
    </citation>
    <scope>NUCLEOTIDE SEQUENCE [LARGE SCALE GENOMIC DNA]</scope>
    <source>
        <tissue evidence="3">Flower</tissue>
    </source>
</reference>